<dbReference type="OrthoDB" id="4772924at2"/>
<dbReference type="EMBL" id="CP032624">
    <property type="protein sequence ID" value="AYG03196.1"/>
    <property type="molecule type" value="Genomic_DNA"/>
</dbReference>
<sequence>MLEEVETPAPATRPRQRALMRWVAAAVSAIVIVALAGLPVYVFPRTDRPEKADAIVVLGPATTQRMALGTRLMREGYASHLYVSAPKNMRMYDPCFNADTSCFSPEPTTTRGEARFTLDEARVNGWSRVIVITGGFHVSRARFIFDRCSGVDPIMLGADEPRNAYGWVYQYAYQTAGFVKAVIVGCAGPTP</sequence>
<feature type="transmembrane region" description="Helical" evidence="1">
    <location>
        <begin position="20"/>
        <end position="43"/>
    </location>
</feature>
<proteinExistence type="predicted"/>
<organism evidence="3 4">
    <name type="scientific">Gryllotalpicola protaetiae</name>
    <dbReference type="NCBI Taxonomy" id="2419771"/>
    <lineage>
        <taxon>Bacteria</taxon>
        <taxon>Bacillati</taxon>
        <taxon>Actinomycetota</taxon>
        <taxon>Actinomycetes</taxon>
        <taxon>Micrococcales</taxon>
        <taxon>Microbacteriaceae</taxon>
        <taxon>Gryllotalpicola</taxon>
    </lineage>
</organism>
<gene>
    <name evidence="3" type="ORF">D7I44_06400</name>
</gene>
<keyword evidence="4" id="KW-1185">Reference proteome</keyword>
<dbReference type="RefSeq" id="WP_120788728.1">
    <property type="nucleotide sequence ID" value="NZ_CP032624.1"/>
</dbReference>
<dbReference type="Proteomes" id="UP000275069">
    <property type="component" value="Chromosome"/>
</dbReference>
<evidence type="ECO:0000313" key="3">
    <source>
        <dbReference type="EMBL" id="AYG03196.1"/>
    </source>
</evidence>
<dbReference type="KEGG" id="gry:D7I44_06400"/>
<dbReference type="Pfam" id="PF02698">
    <property type="entry name" value="DUF218"/>
    <property type="match status" value="1"/>
</dbReference>
<accession>A0A387BQE1</accession>
<evidence type="ECO:0000259" key="2">
    <source>
        <dbReference type="Pfam" id="PF02698"/>
    </source>
</evidence>
<feature type="domain" description="DUF218" evidence="2">
    <location>
        <begin position="53"/>
        <end position="153"/>
    </location>
</feature>
<dbReference type="CDD" id="cd06259">
    <property type="entry name" value="YdcF-like"/>
    <property type="match status" value="1"/>
</dbReference>
<evidence type="ECO:0000313" key="4">
    <source>
        <dbReference type="Proteomes" id="UP000275069"/>
    </source>
</evidence>
<keyword evidence="1" id="KW-0472">Membrane</keyword>
<keyword evidence="1" id="KW-0812">Transmembrane</keyword>
<keyword evidence="1" id="KW-1133">Transmembrane helix</keyword>
<protein>
    <submittedName>
        <fullName evidence="3">YdcF family protein</fullName>
    </submittedName>
</protein>
<reference evidence="3 4" key="1">
    <citation type="submission" date="2018-09" db="EMBL/GenBank/DDBJ databases">
        <title>Genome sequencing of strain 2DFW10M-5.</title>
        <authorList>
            <person name="Heo J."/>
            <person name="Kim S.-J."/>
            <person name="Kwon S.-W."/>
        </authorList>
    </citation>
    <scope>NUCLEOTIDE SEQUENCE [LARGE SCALE GENOMIC DNA]</scope>
    <source>
        <strain evidence="3 4">2DFW10M-5</strain>
    </source>
</reference>
<name>A0A387BQE1_9MICO</name>
<evidence type="ECO:0000256" key="1">
    <source>
        <dbReference type="SAM" id="Phobius"/>
    </source>
</evidence>
<dbReference type="InterPro" id="IPR003848">
    <property type="entry name" value="DUF218"/>
</dbReference>
<dbReference type="AlphaFoldDB" id="A0A387BQE1"/>